<dbReference type="GO" id="GO:0009055">
    <property type="term" value="F:electron transfer activity"/>
    <property type="evidence" value="ECO:0007669"/>
    <property type="project" value="TreeGrafter"/>
</dbReference>
<feature type="transmembrane region" description="Helical" evidence="7">
    <location>
        <begin position="167"/>
        <end position="187"/>
    </location>
</feature>
<comment type="caution">
    <text evidence="8">The sequence shown here is derived from an EMBL/GenBank/DDBJ whole genome shotgun (WGS) entry which is preliminary data.</text>
</comment>
<dbReference type="Proteomes" id="UP000319771">
    <property type="component" value="Unassembled WGS sequence"/>
</dbReference>
<dbReference type="EMBL" id="VBPB01000038">
    <property type="protein sequence ID" value="TMQ73843.1"/>
    <property type="molecule type" value="Genomic_DNA"/>
</dbReference>
<evidence type="ECO:0000313" key="9">
    <source>
        <dbReference type="Proteomes" id="UP000319771"/>
    </source>
</evidence>
<keyword evidence="4 7" id="KW-0812">Transmembrane</keyword>
<feature type="transmembrane region" description="Helical" evidence="7">
    <location>
        <begin position="199"/>
        <end position="217"/>
    </location>
</feature>
<keyword evidence="3" id="KW-1003">Cell membrane</keyword>
<keyword evidence="6 7" id="KW-0472">Membrane</keyword>
<comment type="similarity">
    <text evidence="2">Belongs to the cytochrome ubiquinol oxidase subunit 2 family.</text>
</comment>
<evidence type="ECO:0000256" key="5">
    <source>
        <dbReference type="ARBA" id="ARBA00022989"/>
    </source>
</evidence>
<dbReference type="GO" id="GO:0070069">
    <property type="term" value="C:cytochrome complex"/>
    <property type="evidence" value="ECO:0007669"/>
    <property type="project" value="TreeGrafter"/>
</dbReference>
<feature type="transmembrane region" description="Helical" evidence="7">
    <location>
        <begin position="56"/>
        <end position="73"/>
    </location>
</feature>
<keyword evidence="5 7" id="KW-1133">Transmembrane helix</keyword>
<evidence type="ECO:0000256" key="1">
    <source>
        <dbReference type="ARBA" id="ARBA00004651"/>
    </source>
</evidence>
<evidence type="ECO:0000256" key="6">
    <source>
        <dbReference type="ARBA" id="ARBA00023136"/>
    </source>
</evidence>
<comment type="subcellular location">
    <subcellularLocation>
        <location evidence="1">Cell membrane</location>
        <topology evidence="1">Multi-pass membrane protein</topology>
    </subcellularLocation>
</comment>
<gene>
    <name evidence="8" type="primary">cydB</name>
    <name evidence="8" type="ORF">E6K81_02615</name>
</gene>
<evidence type="ECO:0000256" key="7">
    <source>
        <dbReference type="SAM" id="Phobius"/>
    </source>
</evidence>
<organism evidence="8 9">
    <name type="scientific">Eiseniibacteriota bacterium</name>
    <dbReference type="NCBI Taxonomy" id="2212470"/>
    <lineage>
        <taxon>Bacteria</taxon>
        <taxon>Candidatus Eiseniibacteriota</taxon>
    </lineage>
</organism>
<name>A0A538UD91_UNCEI</name>
<feature type="transmembrane region" description="Helical" evidence="7">
    <location>
        <begin position="80"/>
        <end position="97"/>
    </location>
</feature>
<evidence type="ECO:0000256" key="4">
    <source>
        <dbReference type="ARBA" id="ARBA00022692"/>
    </source>
</evidence>
<evidence type="ECO:0000256" key="3">
    <source>
        <dbReference type="ARBA" id="ARBA00022475"/>
    </source>
</evidence>
<evidence type="ECO:0000256" key="2">
    <source>
        <dbReference type="ARBA" id="ARBA00007543"/>
    </source>
</evidence>
<feature type="transmembrane region" description="Helical" evidence="7">
    <location>
        <begin position="237"/>
        <end position="255"/>
    </location>
</feature>
<dbReference type="GO" id="GO:0019646">
    <property type="term" value="P:aerobic electron transport chain"/>
    <property type="evidence" value="ECO:0007669"/>
    <property type="project" value="TreeGrafter"/>
</dbReference>
<dbReference type="GO" id="GO:0016682">
    <property type="term" value="F:oxidoreductase activity, acting on diphenols and related substances as donors, oxygen as acceptor"/>
    <property type="evidence" value="ECO:0007669"/>
    <property type="project" value="TreeGrafter"/>
</dbReference>
<proteinExistence type="inferred from homology"/>
<feature type="transmembrane region" description="Helical" evidence="7">
    <location>
        <begin position="117"/>
        <end position="136"/>
    </location>
</feature>
<dbReference type="GO" id="GO:0005886">
    <property type="term" value="C:plasma membrane"/>
    <property type="evidence" value="ECO:0007669"/>
    <property type="project" value="UniProtKB-SubCell"/>
</dbReference>
<dbReference type="PIRSF" id="PIRSF000267">
    <property type="entry name" value="Cyt_oxidse_sub2"/>
    <property type="match status" value="1"/>
</dbReference>
<dbReference type="Pfam" id="PF02322">
    <property type="entry name" value="Cyt_bd_oxida_II"/>
    <property type="match status" value="1"/>
</dbReference>
<dbReference type="AlphaFoldDB" id="A0A538UD91"/>
<accession>A0A538UD91</accession>
<sequence length="348" mass="37105">MFELWFGIVALMFTLYVVLDGYDLGAGALHLTVAKTDAERRQVLAAIGPYWDASEVWLLAAGGALFVAFPRVLASGLSGFYLAIFLVVWSLLLRGIAIEFRSHVAESLWRGFWDGTFSWASALLAVLFGAAIGNVIRGLPLDGDGWFSLTLFTTFLPRAPVGILDGYTVLTGGFALLVLTGHGALFLSWKTDGAVHARARRLAFVLYGMVATLWPLVTWATRTVNPALFDALPGRALGWLGVALALAGIVTVFVARARGRHLTAFLASCGFIAGVLVATAACLYPVMLRSIGDPALSITAPAGGSSPGGLRTALGWWAIGFPLAVLYFVILFRIHRGKAVAARDGEGY</sequence>
<feature type="transmembrane region" description="Helical" evidence="7">
    <location>
        <begin position="314"/>
        <end position="334"/>
    </location>
</feature>
<feature type="transmembrane region" description="Helical" evidence="7">
    <location>
        <begin position="262"/>
        <end position="287"/>
    </location>
</feature>
<dbReference type="PANTHER" id="PTHR43141:SF4">
    <property type="entry name" value="CYTOCHROME BD2 SUBUNIT II"/>
    <property type="match status" value="1"/>
</dbReference>
<reference evidence="8 9" key="1">
    <citation type="journal article" date="2019" name="Nat. Microbiol.">
        <title>Mediterranean grassland soil C-N compound turnover is dependent on rainfall and depth, and is mediated by genomically divergent microorganisms.</title>
        <authorList>
            <person name="Diamond S."/>
            <person name="Andeer P.F."/>
            <person name="Li Z."/>
            <person name="Crits-Christoph A."/>
            <person name="Burstein D."/>
            <person name="Anantharaman K."/>
            <person name="Lane K.R."/>
            <person name="Thomas B.C."/>
            <person name="Pan C."/>
            <person name="Northen T.R."/>
            <person name="Banfield J.F."/>
        </authorList>
    </citation>
    <scope>NUCLEOTIDE SEQUENCE [LARGE SCALE GENOMIC DNA]</scope>
    <source>
        <strain evidence="8">WS_11</strain>
    </source>
</reference>
<evidence type="ECO:0000313" key="8">
    <source>
        <dbReference type="EMBL" id="TMQ73843.1"/>
    </source>
</evidence>
<protein>
    <submittedName>
        <fullName evidence="8">Cytochrome d ubiquinol oxidase subunit II</fullName>
    </submittedName>
</protein>
<dbReference type="NCBIfam" id="TIGR00203">
    <property type="entry name" value="cydB"/>
    <property type="match status" value="1"/>
</dbReference>
<dbReference type="PANTHER" id="PTHR43141">
    <property type="entry name" value="CYTOCHROME BD2 SUBUNIT II"/>
    <property type="match status" value="1"/>
</dbReference>
<dbReference type="InterPro" id="IPR003317">
    <property type="entry name" value="Cyt-d_oxidase_su2"/>
</dbReference>